<evidence type="ECO:0000313" key="1">
    <source>
        <dbReference type="EMBL" id="MEI5909539.1"/>
    </source>
</evidence>
<accession>A0ABU8HK58</accession>
<protein>
    <submittedName>
        <fullName evidence="1">Integrase</fullName>
    </submittedName>
</protein>
<name>A0ABU8HK58_9BACI</name>
<sequence>MVGKYHEDFLFPSIKTDRKIITTHAYRILVAAEEWISGHDTMLKTFGYYYYKSTKDVYTLMKTFGYASPSITKYNGIREDEIIDSLKDFQL</sequence>
<keyword evidence="2" id="KW-1185">Reference proteome</keyword>
<gene>
    <name evidence="1" type="ORF">WAK64_21165</name>
</gene>
<dbReference type="Proteomes" id="UP001312865">
    <property type="component" value="Unassembled WGS sequence"/>
</dbReference>
<organism evidence="1 2">
    <name type="scientific">Bacillus spongiae</name>
    <dbReference type="NCBI Taxonomy" id="2683610"/>
    <lineage>
        <taxon>Bacteria</taxon>
        <taxon>Bacillati</taxon>
        <taxon>Bacillota</taxon>
        <taxon>Bacilli</taxon>
        <taxon>Bacillales</taxon>
        <taxon>Bacillaceae</taxon>
        <taxon>Bacillus</taxon>
    </lineage>
</organism>
<dbReference type="RefSeq" id="WP_336588999.1">
    <property type="nucleotide sequence ID" value="NZ_JBBAXC010000029.1"/>
</dbReference>
<proteinExistence type="predicted"/>
<comment type="caution">
    <text evidence="1">The sequence shown here is derived from an EMBL/GenBank/DDBJ whole genome shotgun (WGS) entry which is preliminary data.</text>
</comment>
<dbReference type="EMBL" id="JBBAXC010000029">
    <property type="protein sequence ID" value="MEI5909539.1"/>
    <property type="molecule type" value="Genomic_DNA"/>
</dbReference>
<evidence type="ECO:0000313" key="2">
    <source>
        <dbReference type="Proteomes" id="UP001312865"/>
    </source>
</evidence>
<reference evidence="1 2" key="1">
    <citation type="journal article" date="2018" name="J. Microbiol.">
        <title>Bacillus spongiae sp. nov., isolated from sponge of Jeju Island.</title>
        <authorList>
            <person name="Lee G.E."/>
            <person name="Im W.T."/>
            <person name="Park J.S."/>
        </authorList>
    </citation>
    <scope>NUCLEOTIDE SEQUENCE [LARGE SCALE GENOMIC DNA]</scope>
    <source>
        <strain evidence="1 2">135PIL107-10</strain>
    </source>
</reference>